<sequence length="358" mass="40058">MTMTDDSPQFSQDFTRLKHITYFKTNLSFLPNAYTTTETNRHAMTLGFFCLNALDLLGALDESVSEQNKKDWIEWIYAQQLLPETDDEKDPNLDYCGFRGSSSSGRPFDPTATHTCYQPYDSAHIANTYTALLNLLILGDDLSRVNIKAITRAIRSLQQDDGSIAPTEGSYERDVRFIYCATAICYILDDWSGLDMEKTLKYIQNLQSYEHAIGQSPGQESHGGSTFCGVGALELMGKKDEGISNKEKLIKWCLLRQSTGFEGRPNKNTDTCYCFWIGAALKILGVYDLVNHDNCRGYLMTTQSKYGGFGKEPDAFPDVMHSYMGIAALSLLKEPGIKPIDAALNVSAELVEKLKKNK</sequence>
<dbReference type="GO" id="GO:0046872">
    <property type="term" value="F:metal ion binding"/>
    <property type="evidence" value="ECO:0007669"/>
    <property type="project" value="UniProtKB-KW"/>
</dbReference>
<dbReference type="AlphaFoldDB" id="A0A167R673"/>
<evidence type="ECO:0000256" key="5">
    <source>
        <dbReference type="ARBA" id="ARBA00020603"/>
    </source>
</evidence>
<name>A0A167R673_PHYB8</name>
<keyword evidence="6" id="KW-0637">Prenyltransferase</keyword>
<gene>
    <name evidence="16" type="ORF">PHYBLDRAFT_178801</name>
</gene>
<dbReference type="EC" id="2.5.1.59" evidence="4"/>
<evidence type="ECO:0000256" key="4">
    <source>
        <dbReference type="ARBA" id="ARBA00012700"/>
    </source>
</evidence>
<feature type="domain" description="Prenyltransferase alpha-alpha toroid" evidence="15">
    <location>
        <begin position="14"/>
        <end position="346"/>
    </location>
</feature>
<dbReference type="InterPro" id="IPR045089">
    <property type="entry name" value="PGGT1B-like"/>
</dbReference>
<keyword evidence="8" id="KW-0479">Metal-binding</keyword>
<dbReference type="Pfam" id="PF00432">
    <property type="entry name" value="Prenyltrans"/>
    <property type="match status" value="1"/>
</dbReference>
<proteinExistence type="inferred from homology"/>
<dbReference type="GeneID" id="28998952"/>
<dbReference type="SUPFAM" id="SSF48239">
    <property type="entry name" value="Terpenoid cyclases/Protein prenyltransferases"/>
    <property type="match status" value="1"/>
</dbReference>
<evidence type="ECO:0000256" key="9">
    <source>
        <dbReference type="ARBA" id="ARBA00022737"/>
    </source>
</evidence>
<dbReference type="FunFam" id="1.50.10.20:FF:000005">
    <property type="entry name" value="Geranylgeranyl transferase type-1 subunit beta"/>
    <property type="match status" value="1"/>
</dbReference>
<evidence type="ECO:0000313" key="16">
    <source>
        <dbReference type="EMBL" id="OAD80944.1"/>
    </source>
</evidence>
<evidence type="ECO:0000256" key="11">
    <source>
        <dbReference type="ARBA" id="ARBA00022842"/>
    </source>
</evidence>
<evidence type="ECO:0000256" key="6">
    <source>
        <dbReference type="ARBA" id="ARBA00022602"/>
    </source>
</evidence>
<dbReference type="InterPro" id="IPR041960">
    <property type="entry name" value="GGTase_I_beta"/>
</dbReference>
<dbReference type="PANTHER" id="PTHR11774">
    <property type="entry name" value="GERANYLGERANYL TRANSFERASE TYPE BETA SUBUNIT"/>
    <property type="match status" value="1"/>
</dbReference>
<comment type="cofactor">
    <cofactor evidence="2">
        <name>Zn(2+)</name>
        <dbReference type="ChEBI" id="CHEBI:29105"/>
    </cofactor>
</comment>
<accession>A0A167R673</accession>
<protein>
    <recommendedName>
        <fullName evidence="5">Geranylgeranyl transferase type-1 subunit beta</fullName>
        <ecNumber evidence="4">2.5.1.59</ecNumber>
    </recommendedName>
    <alternativeName>
        <fullName evidence="12">Geranylgeranyl transferase type I subunit beta</fullName>
    </alternativeName>
    <alternativeName>
        <fullName evidence="14">Type I protein geranyl-geranyltransferase subunit beta</fullName>
    </alternativeName>
</protein>
<dbReference type="Proteomes" id="UP000077315">
    <property type="component" value="Unassembled WGS sequence"/>
</dbReference>
<evidence type="ECO:0000256" key="8">
    <source>
        <dbReference type="ARBA" id="ARBA00022723"/>
    </source>
</evidence>
<evidence type="ECO:0000256" key="13">
    <source>
        <dbReference type="ARBA" id="ARBA00065714"/>
    </source>
</evidence>
<keyword evidence="17" id="KW-1185">Reference proteome</keyword>
<reference evidence="17" key="1">
    <citation type="submission" date="2015-06" db="EMBL/GenBank/DDBJ databases">
        <title>Expansion of signal transduction pathways in fungi by whole-genome duplication.</title>
        <authorList>
            <consortium name="DOE Joint Genome Institute"/>
            <person name="Corrochano L.M."/>
            <person name="Kuo A."/>
            <person name="Marcet-Houben M."/>
            <person name="Polaino S."/>
            <person name="Salamov A."/>
            <person name="Villalobos J.M."/>
            <person name="Alvarez M.I."/>
            <person name="Avalos J."/>
            <person name="Benito E.P."/>
            <person name="Benoit I."/>
            <person name="Burger G."/>
            <person name="Camino L.P."/>
            <person name="Canovas D."/>
            <person name="Cerda-Olmedo E."/>
            <person name="Cheng J.-F."/>
            <person name="Dominguez A."/>
            <person name="Elias M."/>
            <person name="Eslava A.P."/>
            <person name="Glaser F."/>
            <person name="Grimwood J."/>
            <person name="Gutierrez G."/>
            <person name="Heitman J."/>
            <person name="Henrissat B."/>
            <person name="Iturriaga E.A."/>
            <person name="Lang B.F."/>
            <person name="Lavin J.L."/>
            <person name="Lee S."/>
            <person name="Li W."/>
            <person name="Lindquist E."/>
            <person name="Lopez-Garcia S."/>
            <person name="Luque E.M."/>
            <person name="Marcos A.T."/>
            <person name="Martin J."/>
            <person name="McCluskey K."/>
            <person name="Medina H.R."/>
            <person name="Miralles-Duran A."/>
            <person name="Miyazaki A."/>
            <person name="Munoz-Torres E."/>
            <person name="Oguiza J.A."/>
            <person name="Ohm R."/>
            <person name="Olmedo M."/>
            <person name="Orejas M."/>
            <person name="Ortiz-Castellanos L."/>
            <person name="Pisabarro A.G."/>
            <person name="Rodriguez-Romero J."/>
            <person name="Ruiz-Herrera J."/>
            <person name="Ruiz-Vazquez R."/>
            <person name="Sanz C."/>
            <person name="Schackwitz W."/>
            <person name="Schmutz J."/>
            <person name="Shahriari M."/>
            <person name="Shelest E."/>
            <person name="Silva-Franco F."/>
            <person name="Soanes D."/>
            <person name="Syed K."/>
            <person name="Tagua V.G."/>
            <person name="Talbot N.J."/>
            <person name="Thon M."/>
            <person name="De vries R.P."/>
            <person name="Wiebenga A."/>
            <person name="Yadav J.S."/>
            <person name="Braun E.L."/>
            <person name="Baker S."/>
            <person name="Garre V."/>
            <person name="Horwitz B."/>
            <person name="Torres-Martinez S."/>
            <person name="Idnurm A."/>
            <person name="Herrera-Estrella A."/>
            <person name="Gabaldon T."/>
            <person name="Grigoriev I.V."/>
        </authorList>
    </citation>
    <scope>NUCLEOTIDE SEQUENCE [LARGE SCALE GENOMIC DNA]</scope>
    <source>
        <strain evidence="17">NRRL 1555(-)</strain>
    </source>
</reference>
<dbReference type="GO" id="GO:0005953">
    <property type="term" value="C:CAAX-protein geranylgeranyltransferase complex"/>
    <property type="evidence" value="ECO:0007669"/>
    <property type="project" value="InterPro"/>
</dbReference>
<keyword evidence="9" id="KW-0677">Repeat</keyword>
<dbReference type="VEuPathDB" id="FungiDB:PHYBLDRAFT_178801"/>
<dbReference type="FunCoup" id="A0A167R673">
    <property type="interactions" value="296"/>
</dbReference>
<dbReference type="PANTHER" id="PTHR11774:SF4">
    <property type="entry name" value="GERANYLGERANYL TRANSFERASE TYPE-1 SUBUNIT BETA"/>
    <property type="match status" value="1"/>
</dbReference>
<dbReference type="EMBL" id="KV440971">
    <property type="protein sequence ID" value="OAD80944.1"/>
    <property type="molecule type" value="Genomic_DNA"/>
</dbReference>
<evidence type="ECO:0000313" key="17">
    <source>
        <dbReference type="Proteomes" id="UP000077315"/>
    </source>
</evidence>
<keyword evidence="11" id="KW-0460">Magnesium</keyword>
<keyword evidence="7" id="KW-0808">Transferase</keyword>
<evidence type="ECO:0000256" key="1">
    <source>
        <dbReference type="ARBA" id="ARBA00001946"/>
    </source>
</evidence>
<evidence type="ECO:0000259" key="15">
    <source>
        <dbReference type="Pfam" id="PF00432"/>
    </source>
</evidence>
<dbReference type="Gene3D" id="1.50.10.20">
    <property type="match status" value="1"/>
</dbReference>
<dbReference type="RefSeq" id="XP_018298984.1">
    <property type="nucleotide sequence ID" value="XM_018438046.1"/>
</dbReference>
<dbReference type="STRING" id="763407.A0A167R673"/>
<evidence type="ECO:0000256" key="14">
    <source>
        <dbReference type="ARBA" id="ARBA00078363"/>
    </source>
</evidence>
<dbReference type="GO" id="GO:0004662">
    <property type="term" value="F:CAAX-protein geranylgeranyltransferase activity"/>
    <property type="evidence" value="ECO:0007669"/>
    <property type="project" value="UniProtKB-EC"/>
</dbReference>
<evidence type="ECO:0000256" key="12">
    <source>
        <dbReference type="ARBA" id="ARBA00031713"/>
    </source>
</evidence>
<evidence type="ECO:0000256" key="2">
    <source>
        <dbReference type="ARBA" id="ARBA00001947"/>
    </source>
</evidence>
<organism evidence="16 17">
    <name type="scientific">Phycomyces blakesleeanus (strain ATCC 8743b / DSM 1359 / FGSC 10004 / NBRC 33097 / NRRL 1555)</name>
    <dbReference type="NCBI Taxonomy" id="763407"/>
    <lineage>
        <taxon>Eukaryota</taxon>
        <taxon>Fungi</taxon>
        <taxon>Fungi incertae sedis</taxon>
        <taxon>Mucoromycota</taxon>
        <taxon>Mucoromycotina</taxon>
        <taxon>Mucoromycetes</taxon>
        <taxon>Mucorales</taxon>
        <taxon>Phycomycetaceae</taxon>
        <taxon>Phycomyces</taxon>
    </lineage>
</organism>
<evidence type="ECO:0000256" key="7">
    <source>
        <dbReference type="ARBA" id="ARBA00022679"/>
    </source>
</evidence>
<dbReference type="CDD" id="cd02895">
    <property type="entry name" value="GGTase-I"/>
    <property type="match status" value="1"/>
</dbReference>
<evidence type="ECO:0000256" key="10">
    <source>
        <dbReference type="ARBA" id="ARBA00022833"/>
    </source>
</evidence>
<dbReference type="OrthoDB" id="24893at2759"/>
<evidence type="ECO:0000256" key="3">
    <source>
        <dbReference type="ARBA" id="ARBA00010497"/>
    </source>
</evidence>
<comment type="cofactor">
    <cofactor evidence="1">
        <name>Mg(2+)</name>
        <dbReference type="ChEBI" id="CHEBI:18420"/>
    </cofactor>
</comment>
<comment type="similarity">
    <text evidence="3">Belongs to the protein prenyltransferase subunit beta family.</text>
</comment>
<keyword evidence="10" id="KW-0862">Zinc</keyword>
<comment type="subunit">
    <text evidence="13">Heterodimer of FNTA and PGGT1B. PGGT1B mediates interaction with substrate peptides.</text>
</comment>
<dbReference type="InParanoid" id="A0A167R673"/>
<dbReference type="InterPro" id="IPR001330">
    <property type="entry name" value="Prenyltrans"/>
</dbReference>
<dbReference type="InterPro" id="IPR008930">
    <property type="entry name" value="Terpenoid_cyclase/PrenylTrfase"/>
</dbReference>